<feature type="region of interest" description="Disordered" evidence="2">
    <location>
        <begin position="2343"/>
        <end position="2364"/>
    </location>
</feature>
<feature type="region of interest" description="Disordered" evidence="2">
    <location>
        <begin position="2057"/>
        <end position="2076"/>
    </location>
</feature>
<feature type="compositionally biased region" description="Basic and acidic residues" evidence="2">
    <location>
        <begin position="1965"/>
        <end position="1979"/>
    </location>
</feature>
<feature type="compositionally biased region" description="Basic and acidic residues" evidence="2">
    <location>
        <begin position="4062"/>
        <end position="4072"/>
    </location>
</feature>
<feature type="region of interest" description="Disordered" evidence="2">
    <location>
        <begin position="4501"/>
        <end position="4558"/>
    </location>
</feature>
<feature type="compositionally biased region" description="Basic and acidic residues" evidence="2">
    <location>
        <begin position="428"/>
        <end position="450"/>
    </location>
</feature>
<feature type="region of interest" description="Disordered" evidence="2">
    <location>
        <begin position="1940"/>
        <end position="2041"/>
    </location>
</feature>
<feature type="compositionally biased region" description="Basic and acidic residues" evidence="2">
    <location>
        <begin position="1376"/>
        <end position="1389"/>
    </location>
</feature>
<comment type="caution">
    <text evidence="3">The sequence shown here is derived from an EMBL/GenBank/DDBJ whole genome shotgun (WGS) entry which is preliminary data.</text>
</comment>
<feature type="compositionally biased region" description="Polar residues" evidence="2">
    <location>
        <begin position="4186"/>
        <end position="4197"/>
    </location>
</feature>
<feature type="region of interest" description="Disordered" evidence="2">
    <location>
        <begin position="4128"/>
        <end position="4200"/>
    </location>
</feature>
<dbReference type="VEuPathDB" id="ToxoDB:BESB_037350"/>
<evidence type="ECO:0000256" key="1">
    <source>
        <dbReference type="ARBA" id="ARBA00022581"/>
    </source>
</evidence>
<evidence type="ECO:0000313" key="4">
    <source>
        <dbReference type="Proteomes" id="UP000224006"/>
    </source>
</evidence>
<name>A0A2A9MN66_BESBE</name>
<feature type="region of interest" description="Disordered" evidence="2">
    <location>
        <begin position="34"/>
        <end position="70"/>
    </location>
</feature>
<feature type="region of interest" description="Disordered" evidence="2">
    <location>
        <begin position="503"/>
        <end position="549"/>
    </location>
</feature>
<feature type="compositionally biased region" description="Basic and acidic residues" evidence="2">
    <location>
        <begin position="1755"/>
        <end position="1778"/>
    </location>
</feature>
<feature type="compositionally biased region" description="Polar residues" evidence="2">
    <location>
        <begin position="2909"/>
        <end position="2920"/>
    </location>
</feature>
<feature type="compositionally biased region" description="Basic and acidic residues" evidence="2">
    <location>
        <begin position="4081"/>
        <end position="4096"/>
    </location>
</feature>
<feature type="region of interest" description="Disordered" evidence="2">
    <location>
        <begin position="4331"/>
        <end position="4394"/>
    </location>
</feature>
<reference evidence="3 4" key="1">
    <citation type="submission" date="2017-09" db="EMBL/GenBank/DDBJ databases">
        <title>Genome sequencing of Besnoitia besnoiti strain Bb-Ger1.</title>
        <authorList>
            <person name="Schares G."/>
            <person name="Venepally P."/>
            <person name="Lorenzi H.A."/>
        </authorList>
    </citation>
    <scope>NUCLEOTIDE SEQUENCE [LARGE SCALE GENOMIC DNA]</scope>
    <source>
        <strain evidence="3 4">Bb-Ger1</strain>
    </source>
</reference>
<organism evidence="3 4">
    <name type="scientific">Besnoitia besnoiti</name>
    <name type="common">Apicomplexan protozoan</name>
    <dbReference type="NCBI Taxonomy" id="94643"/>
    <lineage>
        <taxon>Eukaryota</taxon>
        <taxon>Sar</taxon>
        <taxon>Alveolata</taxon>
        <taxon>Apicomplexa</taxon>
        <taxon>Conoidasida</taxon>
        <taxon>Coccidia</taxon>
        <taxon>Eucoccidiorida</taxon>
        <taxon>Eimeriorina</taxon>
        <taxon>Sarcocystidae</taxon>
        <taxon>Besnoitia</taxon>
    </lineage>
</organism>
<gene>
    <name evidence="3" type="ORF">BESB_037350</name>
</gene>
<feature type="region of interest" description="Disordered" evidence="2">
    <location>
        <begin position="972"/>
        <end position="996"/>
    </location>
</feature>
<keyword evidence="1" id="KW-0945">Host-virus interaction</keyword>
<accession>A0A2A9MN66</accession>
<evidence type="ECO:0000256" key="2">
    <source>
        <dbReference type="SAM" id="MobiDB-lite"/>
    </source>
</evidence>
<dbReference type="EMBL" id="NWUJ01000002">
    <property type="protein sequence ID" value="PFH37277.1"/>
    <property type="molecule type" value="Genomic_DNA"/>
</dbReference>
<feature type="compositionally biased region" description="Basic and acidic residues" evidence="2">
    <location>
        <begin position="3947"/>
        <end position="3969"/>
    </location>
</feature>
<proteinExistence type="predicted"/>
<feature type="compositionally biased region" description="Basic and acidic residues" evidence="2">
    <location>
        <begin position="4615"/>
        <end position="4638"/>
    </location>
</feature>
<feature type="region of interest" description="Disordered" evidence="2">
    <location>
        <begin position="414"/>
        <end position="453"/>
    </location>
</feature>
<feature type="compositionally biased region" description="Basic and acidic residues" evidence="2">
    <location>
        <begin position="4265"/>
        <end position="4275"/>
    </location>
</feature>
<feature type="compositionally biased region" description="Acidic residues" evidence="2">
    <location>
        <begin position="1997"/>
        <end position="2015"/>
    </location>
</feature>
<dbReference type="PANTHER" id="PTHR13037:SF24">
    <property type="entry name" value="POLYCOMB PROTEIN PCL-RELATED"/>
    <property type="match status" value="1"/>
</dbReference>
<feature type="compositionally biased region" description="Low complexity" evidence="2">
    <location>
        <begin position="4239"/>
        <end position="4249"/>
    </location>
</feature>
<feature type="region of interest" description="Disordered" evidence="2">
    <location>
        <begin position="1366"/>
        <end position="1389"/>
    </location>
</feature>
<feature type="compositionally biased region" description="Basic and acidic residues" evidence="2">
    <location>
        <begin position="2064"/>
        <end position="2073"/>
    </location>
</feature>
<feature type="region of interest" description="Disordered" evidence="2">
    <location>
        <begin position="1897"/>
        <end position="1916"/>
    </location>
</feature>
<feature type="region of interest" description="Disordered" evidence="2">
    <location>
        <begin position="1753"/>
        <end position="1779"/>
    </location>
</feature>
<feature type="region of interest" description="Disordered" evidence="2">
    <location>
        <begin position="3900"/>
        <end position="4004"/>
    </location>
</feature>
<feature type="region of interest" description="Disordered" evidence="2">
    <location>
        <begin position="306"/>
        <end position="355"/>
    </location>
</feature>
<feature type="compositionally biased region" description="Basic and acidic residues" evidence="2">
    <location>
        <begin position="4370"/>
        <end position="4380"/>
    </location>
</feature>
<feature type="compositionally biased region" description="Basic and acidic residues" evidence="2">
    <location>
        <begin position="1118"/>
        <end position="1127"/>
    </location>
</feature>
<feature type="compositionally biased region" description="Low complexity" evidence="2">
    <location>
        <begin position="2959"/>
        <end position="2971"/>
    </location>
</feature>
<dbReference type="STRING" id="94643.A0A2A9MN66"/>
<dbReference type="PANTHER" id="PTHR13037">
    <property type="entry name" value="FORMIN"/>
    <property type="match status" value="1"/>
</dbReference>
<feature type="compositionally biased region" description="Basic and acidic residues" evidence="2">
    <location>
        <begin position="4035"/>
        <end position="4045"/>
    </location>
</feature>
<protein>
    <submittedName>
        <fullName evidence="3">Uncharacterized protein</fullName>
    </submittedName>
</protein>
<feature type="compositionally biased region" description="Low complexity" evidence="2">
    <location>
        <begin position="2984"/>
        <end position="3010"/>
    </location>
</feature>
<feature type="compositionally biased region" description="Low complexity" evidence="2">
    <location>
        <begin position="2349"/>
        <end position="2364"/>
    </location>
</feature>
<keyword evidence="4" id="KW-1185">Reference proteome</keyword>
<feature type="region of interest" description="Disordered" evidence="2">
    <location>
        <begin position="1422"/>
        <end position="1478"/>
    </location>
</feature>
<feature type="compositionally biased region" description="Low complexity" evidence="2">
    <location>
        <begin position="4653"/>
        <end position="4665"/>
    </location>
</feature>
<feature type="compositionally biased region" description="Basic and acidic residues" evidence="2">
    <location>
        <begin position="2924"/>
        <end position="2936"/>
    </location>
</feature>
<feature type="compositionally biased region" description="Basic and acidic residues" evidence="2">
    <location>
        <begin position="4150"/>
        <end position="4160"/>
    </location>
</feature>
<feature type="compositionally biased region" description="Basic and acidic residues" evidence="2">
    <location>
        <begin position="2972"/>
        <end position="2983"/>
    </location>
</feature>
<feature type="region of interest" description="Disordered" evidence="2">
    <location>
        <begin position="2709"/>
        <end position="2759"/>
    </location>
</feature>
<dbReference type="RefSeq" id="XP_029221286.1">
    <property type="nucleotide sequence ID" value="XM_029362321.1"/>
</dbReference>
<feature type="region of interest" description="Disordered" evidence="2">
    <location>
        <begin position="613"/>
        <end position="637"/>
    </location>
</feature>
<feature type="region of interest" description="Disordered" evidence="2">
    <location>
        <begin position="2276"/>
        <end position="2318"/>
    </location>
</feature>
<dbReference type="GeneID" id="40308716"/>
<feature type="compositionally biased region" description="Basic and acidic residues" evidence="2">
    <location>
        <begin position="503"/>
        <end position="515"/>
    </location>
</feature>
<feature type="region of interest" description="Disordered" evidence="2">
    <location>
        <begin position="2899"/>
        <end position="3010"/>
    </location>
</feature>
<sequence>MLFRQTVLEPERSREAVCGQFVPRALDSDVRRIERQSNARGAPSAEASESTCAAPQDGEEEVSSEATPTPVSLQDVQLVWHRGHHLCVRDLSSFFGSSAAFRRNPLTQICDELYAEADAEPEASLQDSSEAAVRRESQLRRYTEDREEGCRGAHSQADDELTDKRACIDSGERFSLVFALSAACEPSGEAGTHDLPCASPAEPCERDPVSLIQPTFGEVRTIRRLRIAAARHCGVAPSADRLLLLSRFNHLHVLRVSAETGRFVVERRLRLPALAAAREPAPACTACRLGGRAAFLLPQSSADAEKVKEEGCREPAAHPSRRPAKGRQPPHAPDAGAQASQTHAARRHEGSGSRVELPLSAADVAAASLQARLAPAEPVAVLEGEGIFAVLLNPSASHVVVGKVVQQAAEAHEGEVGAGGGAAGRRRSYAEMRDAKDRRERASAAREASRTRSALLSDACREREGISLESELAQTPFLSLRLPGVIRHMQLVKLEARRHAEAARGGECDEGDWREASQSNSTRDGCARSVDQTARRIGKGSLSPERPSSSEAGAAAAVLIVVLESRDELAFVRERRGLSVGPVPPQAASLRHSLLFFRLPFAVSAAAAASHLASSPCRPCPRPRAAPSGSPQTADPRVDCAHQLLPGASLEFTSSASFPRRPEEMRRPPDLTTSVAATSAAGGCGVVLLSSTQGLTVIRISLPEDAEEASSGLQASASRSSDAGACGSSGDAARLCRHRGIRCECCACRTPSRTDALGARAPRHCLRRPQTDAAGVADIVFRAVFERLLAAGLPLSSQVMAHAPWPASARASSAPSSAAAPAARPASPFRILHRLCDGWCDSAATSGASSRCAASRIFSPMEAGGRANAGDGLPCPRCGWGLRWGIGDASTAGAAEASLLASSCAVSSSPQPALTACFSPRLSCVLPCPAKPHPAPSGWRANRFLFLCLDRLAASCVLATVAYVHPTRPEKLPSDKRLAASAETPPEADAALARKKQKLDASQAGKIISEAQRPLLPTSREAATSQEVADAFAAGRGPPPQALPGAPQASQVRWDSKFIALSPLRLRACGATGECIRFRSLTPLFAVCRSRARPASAPARSVAGKSDEAAAGAQEPRGAMEREAARERTQRAQMHVAWLLLGLTERASDWLLLLTCRNYGEGGRERWSLVPLQCLYTRTHFTDAAYVPSLPLSPRSRFPFRSELVPTFSFPASFASSRAARSLASAFGAQAFSPRAAGLWRFLKNAIEGPQEEDEGGTLYVVGGRWPHSVLYGLRVGHRLSLELPSAREGLCRSLSSAPLGLPASASPRGVPSRAAFSQILSPSPGTRAPSGVSAKRALPAERPVAAWLLPPLSVRRRTARENPARVMILSRRRGSRADAEPQDATAERLSADMNPHWILVETFASRTEASFIDCFGRRVDASEGTSGEEGGDRAQKKGKTEAAGGAEQEGTRSHDDVEAAEDPKGERKSAEAKKPHSCDGLVLRRDLKTLHVARVVRRRSGEAALLQVTRDAVYVHRQGSQASECFPFSILRANTDAYRRRCLPQSFSRDDASDGKAAKSNAENSFACDAAMCKGAGRAAEDQAETNCENEIGFCDDELVKAGGTGRRLWLLTSSGDLLTFELRDCRADSPFVALFPTPFLQGARGLLASPPLSPASPHFDPPLVTAAFVAPLSASTVSLLRAFAASPCASSALDGRRATLSRAYLWVAAFADGRVVMEGERLTALRPRRRGSRGAERKDATTETLRILAEEGSEAREARRLSDEQNGREESEAHACEEDEMSVGWRCLGSLAPSEVHSLSLCAPAYLVAGTQDGQLFAWSLASFFAPSVGLFSSSPLPSPRASLPPRAAPSTACAPPSSSHSSSSPASFFLFPCSSSSSSSSVSAAALCVSFPGGGAPGGEREGRQTRGLESPPFHPLPAPVWFARLGALPLHVSPIQHMTSPQRSPSSGRQRETVTAGAAASREDGAQARLERRETSLTGAGFEEAEAPRDTDTDTDGGEDSGTSEDDDEGDLGGLPRGCLVRHGGAQATAESTGRRSSANAGVWRLLLCEGGMSEEDDEERRTERRTRAAAEAGFVESDGARRRPRIPTDLNPALDGLPFLPVFGDAVATSGAASSPPMPRSSHCLPPLRCLPCFAPVLAGASPSPSAAEGLAVAPPRPQPTCRCAEPASAALGVAWSTAAASREKLSGRRRRRVRAASREDRESLRLLCLFRGNADSGLAPRRTWAVDVREALLVTETVPLPFIANKLAAHTERLTEPLVAFIGRFPPSSPSSLPAPPHLSPSAPSSYSSSPSSSSPSSSSSSSSSGTAPLSLPSPVEGLGPFGVFLCGCGGPAAAKSPPGVPPLSSSSSSPPPAASFGSAQMHKLLASLRLSASQDSDAAAEAVTAPGKRTASSVFIPSSLRQCASPSLPPCELVPLSLSFWAAPRDSPCGQPRALPARSPVSSSSADASAAASPASAQDAACVAAVGFRPRYRISTSPFLARLSQAQQAVLWQELHRLDPELFRERNSQLAALPRPLLRWGLRALCSLGRRRVDAAPGEACFASLLAALLAPSVRRRRTFLNRLRMRQGAAPAEWRRLLRVRFFVALLDHLWLTSDRLLASFEHQVERTRAQLRQLEAEQAEGAAADGVQRRADAPAEDAALAALHPPHPPQQACAPAPAAGVRAFPEAEETLDELRQRLASRSAQHVETLRVKLQNREARRSAFATHARGLRRRQEAFRRRGGLPPFEAATPVEAEAEAETETASDDEGGAECLLARRPARGDSLEVAEAAAEKTDAEEAGGGGRGGKVVYLAVGGQCVGAARRGEAAAREKGEVARRADGTCVCFGEGLGDESDTRAHSHMPDAMERMRLLLSGKRHPVASRVFRCTADEPPNVAGFLLLLAVEAGCDATRPPEAREPATETNASEGSHATCSCEDARQGERQREATPRPPGVNTPSPSAERQDEGAGAGEFASGAAAGVEASPRERPTVERRAGAAASSTSRRETPLPASRPARSSPFSLASPSVSLAPVCLFPMAFPVEAAAPIEGGRFLAVGGNATVALLALKRARKAEKIAAEGARRREESESGLRAVRLRTVCTFSLGDFANSRVAGISAAPGDSGLLTVTLTAKKGGVGGRVLLLRWCEEARQLVCVAAGEDEEGRDLAAGAALEVGGLPHMQLALARGGRRLVASQLSASFSSLTAHSEFALAAPALTMVVTQPPFFAFSQLRFAKLPSRQGASLPLAAVTEKVAADAEAPSLAARLQAESWLPEHARGERVPAGGERLFCGACGAPLAAEGEAGRKATQTEATMRGSACEMLSLGEPPPCAPAPVLIPCLDGSVTAVFTVSASESPPLASGSPASASCLVSCSSCELSGSPSSSAASQRAGGDGPAAAETRVGDPRDADVEAALEAPWRPAGAAPLRLRHWLASPGSPSRAAEVCLDLALLLRLLHSGLPCPSCSATPASGAALAPFSADFFFAFSPRQQHLLRMLWKRFEFLRLRPLCMQPQRVVARLARAAQSLQTRLAADAQRAASALEAALAAARGLEARGEPPAPLDSRWGSSDREADAREARRERGETEDAGEAEAAGDPKGEEEECRAEASDGDDPRRAGRRESQASLERQERAAAAVQRLGNDLNDLALEWTKGVSVFFPESFSADAFSASHSEAPEGSQLFALAACGSAPPTPPPELPAASLQYLRRGTCWLLRCSAATAALVRRLHSQRRAFFGRRRDRRREPGDAGDSEDFRPAPSSSSVSSAAPAFYSQWATLEQRLLAFLRLLADLYTGHQRLTVCARQRLEWQPLVARVAEPLPCAPHPSPPPASGSASLAPAGCLAAADPFAPCAAASAVGPELGLSPPSSSLASGGSPPVAFPPLMSSSALLTELQGAARRALAALRKQLEALEETQAPRRLLADGEGAQAGRRGEGEGELDDAERRIVDQRERSQSVAVARGETCDGETHNEERKKEGDGSSRAEPEEEDTRAAGGALEEMQDANVPGQLGSEPPLGAALGDARLKAERVRQQLLELLDEVDSSGAGAAAWEKEEGRDARAESAATSRHPTRSGGETDAQRAKARDGRGAACEDAEVPSREREGRSLCRADESTGQNGAAENSRLRKLQRQLTAARLLLLELEATGRGMQPARGGDATTEEAVEDADLRRYEEGKGTRGMGAGGTKGDDKDGEMRDGETKQTQEVSRQVQEESGFSDADVEIASVWSLSSFSPDALSEQEDEMRSKRRSSRFVLSSRPRPARSSALTVAHGPGAALSTDEGEPRTADSLEDDTARRVGILLSCLQDAARMVKELEARWQSRDVAPSASSRPAAWLCWEDPSDDSLPSLLRPSRASPASPSSLSSRFTAAGNGTRSDEGGGNAIGAERGRARGDRLDCSGPVGRGEPERNEARLEDAKNALAAAAFARGGTPLFWFFCSSLAFFANSPSSLPRLKAEVFLAGGAETRPALGDEMVAPRPRCPFCARGESEASEETQRVGTGDFASAIDRARHSARRLEREEGSWRAPWPRRARGARDAAEAAAAARSAPAGLRPGTRCDWPCEGEASETEETWQEQEAWRLFWGSEEEADAAEVERRRERRRAQELRMLQEDRERRRRALREDDWLEGAEEDPGKEGPRGGDPREAPSPEGCRRRPDARRRAARRGGGDAEAALAEDAGAEGSEAEGYDARLCVDADMLSALLHLSEEAESELAEVLPFLPAEPESVAECRRAVRAVALLPPL</sequence>
<feature type="compositionally biased region" description="Basic and acidic residues" evidence="2">
    <location>
        <begin position="1431"/>
        <end position="1441"/>
    </location>
</feature>
<feature type="compositionally biased region" description="Basic and acidic residues" evidence="2">
    <location>
        <begin position="3591"/>
        <end position="3617"/>
    </location>
</feature>
<feature type="region of interest" description="Disordered" evidence="2">
    <location>
        <begin position="3368"/>
        <end position="3389"/>
    </location>
</feature>
<dbReference type="KEGG" id="bbes:BESB_037350"/>
<feature type="compositionally biased region" description="Basic and acidic residues" evidence="2">
    <location>
        <begin position="4170"/>
        <end position="4185"/>
    </location>
</feature>
<feature type="region of interest" description="Disordered" evidence="2">
    <location>
        <begin position="4022"/>
        <end position="4110"/>
    </location>
</feature>
<feature type="compositionally biased region" description="Low complexity" evidence="2">
    <location>
        <begin position="2286"/>
        <end position="2318"/>
    </location>
</feature>
<feature type="compositionally biased region" description="Pro residues" evidence="2">
    <location>
        <begin position="2276"/>
        <end position="2285"/>
    </location>
</feature>
<feature type="compositionally biased region" description="Basic and acidic residues" evidence="2">
    <location>
        <begin position="1450"/>
        <end position="1478"/>
    </location>
</feature>
<feature type="region of interest" description="Disordered" evidence="2">
    <location>
        <begin position="4216"/>
        <end position="4275"/>
    </location>
</feature>
<feature type="compositionally biased region" description="Basic and acidic residues" evidence="2">
    <location>
        <begin position="3554"/>
        <end position="3571"/>
    </location>
</feature>
<feature type="region of interest" description="Disordered" evidence="2">
    <location>
        <begin position="3539"/>
        <end position="3618"/>
    </location>
</feature>
<feature type="compositionally biased region" description="Basic and acidic residues" evidence="2">
    <location>
        <begin position="3927"/>
        <end position="3938"/>
    </location>
</feature>
<feature type="region of interest" description="Disordered" evidence="2">
    <location>
        <begin position="1838"/>
        <end position="1860"/>
    </location>
</feature>
<feature type="region of interest" description="Disordered" evidence="2">
    <location>
        <begin position="4607"/>
        <end position="4668"/>
    </location>
</feature>
<feature type="region of interest" description="Disordered" evidence="2">
    <location>
        <begin position="3722"/>
        <end position="3749"/>
    </location>
</feature>
<dbReference type="Proteomes" id="UP000224006">
    <property type="component" value="Chromosome II"/>
</dbReference>
<feature type="region of interest" description="Disordered" evidence="2">
    <location>
        <begin position="1097"/>
        <end position="1127"/>
    </location>
</feature>
<feature type="compositionally biased region" description="Low complexity" evidence="2">
    <location>
        <begin position="4331"/>
        <end position="4349"/>
    </location>
</feature>
<dbReference type="OrthoDB" id="10474751at2759"/>
<feature type="compositionally biased region" description="Acidic residues" evidence="2">
    <location>
        <begin position="4548"/>
        <end position="4557"/>
    </location>
</feature>
<evidence type="ECO:0000313" key="3">
    <source>
        <dbReference type="EMBL" id="PFH37277.1"/>
    </source>
</evidence>
<feature type="compositionally biased region" description="Acidic residues" evidence="2">
    <location>
        <begin position="2743"/>
        <end position="2758"/>
    </location>
</feature>
<feature type="compositionally biased region" description="Low complexity" evidence="2">
    <location>
        <begin position="4523"/>
        <end position="4538"/>
    </location>
</feature>
<feature type="compositionally biased region" description="Basic and acidic residues" evidence="2">
    <location>
        <begin position="306"/>
        <end position="316"/>
    </location>
</feature>